<proteinExistence type="predicted"/>
<organism evidence="3 4">
    <name type="scientific">Candidatus Cryptobacteroides gallistercoris</name>
    <dbReference type="NCBI Taxonomy" id="2840765"/>
    <lineage>
        <taxon>Bacteria</taxon>
        <taxon>Pseudomonadati</taxon>
        <taxon>Bacteroidota</taxon>
        <taxon>Bacteroidia</taxon>
        <taxon>Bacteroidales</taxon>
        <taxon>Candidatus Cryptobacteroides</taxon>
    </lineage>
</organism>
<reference evidence="3" key="2">
    <citation type="journal article" date="2021" name="PeerJ">
        <title>Extensive microbial diversity within the chicken gut microbiome revealed by metagenomics and culture.</title>
        <authorList>
            <person name="Gilroy R."/>
            <person name="Ravi A."/>
            <person name="Getino M."/>
            <person name="Pursley I."/>
            <person name="Horton D.L."/>
            <person name="Alikhan N.F."/>
            <person name="Baker D."/>
            <person name="Gharbi K."/>
            <person name="Hall N."/>
            <person name="Watson M."/>
            <person name="Adriaenssens E.M."/>
            <person name="Foster-Nyarko E."/>
            <person name="Jarju S."/>
            <person name="Secka A."/>
            <person name="Antonio M."/>
            <person name="Oren A."/>
            <person name="Chaudhuri R.R."/>
            <person name="La Ragione R."/>
            <person name="Hildebrand F."/>
            <person name="Pallen M.J."/>
        </authorList>
    </citation>
    <scope>NUCLEOTIDE SEQUENCE</scope>
    <source>
        <strain evidence="3">F1-3629</strain>
    </source>
</reference>
<dbReference type="InterPro" id="IPR029000">
    <property type="entry name" value="Cyclophilin-like_dom_sf"/>
</dbReference>
<evidence type="ECO:0000313" key="3">
    <source>
        <dbReference type="EMBL" id="MBO8453754.1"/>
    </source>
</evidence>
<reference evidence="3" key="1">
    <citation type="submission" date="2020-10" db="EMBL/GenBank/DDBJ databases">
        <authorList>
            <person name="Gilroy R."/>
        </authorList>
    </citation>
    <scope>NUCLEOTIDE SEQUENCE</scope>
    <source>
        <strain evidence="3">F1-3629</strain>
    </source>
</reference>
<dbReference type="InterPro" id="IPR041183">
    <property type="entry name" value="Cyclophilin-like"/>
</dbReference>
<dbReference type="SUPFAM" id="SSF50891">
    <property type="entry name" value="Cyclophilin-like"/>
    <property type="match status" value="1"/>
</dbReference>
<dbReference type="AlphaFoldDB" id="A0A940DMW0"/>
<evidence type="ECO:0000256" key="1">
    <source>
        <dbReference type="SAM" id="SignalP"/>
    </source>
</evidence>
<protein>
    <recommendedName>
        <fullName evidence="2">Cyclophilin-like domain-containing protein</fullName>
    </recommendedName>
</protein>
<gene>
    <name evidence="3" type="ORF">IAC07_03400</name>
</gene>
<feature type="domain" description="Cyclophilin-like" evidence="2">
    <location>
        <begin position="51"/>
        <end position="157"/>
    </location>
</feature>
<dbReference type="Gene3D" id="2.40.100.20">
    <property type="match status" value="1"/>
</dbReference>
<dbReference type="EMBL" id="JADIMJ010000050">
    <property type="protein sequence ID" value="MBO8453754.1"/>
    <property type="molecule type" value="Genomic_DNA"/>
</dbReference>
<comment type="caution">
    <text evidence="3">The sequence shown here is derived from an EMBL/GenBank/DDBJ whole genome shotgun (WGS) entry which is preliminary data.</text>
</comment>
<feature type="signal peptide" evidence="1">
    <location>
        <begin position="1"/>
        <end position="21"/>
    </location>
</feature>
<dbReference type="Pfam" id="PF18050">
    <property type="entry name" value="Cyclophil_like2"/>
    <property type="match status" value="1"/>
</dbReference>
<evidence type="ECO:0000259" key="2">
    <source>
        <dbReference type="Pfam" id="PF18050"/>
    </source>
</evidence>
<evidence type="ECO:0000313" key="4">
    <source>
        <dbReference type="Proteomes" id="UP000771749"/>
    </source>
</evidence>
<keyword evidence="1" id="KW-0732">Signal</keyword>
<sequence>MKKLFLIPLMLLATLMLSAFAATVQAQQKVFNDNQNKTDMESNTIRLTIEGGRTFTATLVDNSSTQALKEQLAKGNITVEMEDYANMEKVGSLGIRLPRNDRQTTTGPGDIILYQGHNLVIYYDTNSWSFTRLGKIDNASQADLKAALGKGDVKVTLSLE</sequence>
<name>A0A940DMW0_9BACT</name>
<accession>A0A940DMW0</accession>
<dbReference type="Proteomes" id="UP000771749">
    <property type="component" value="Unassembled WGS sequence"/>
</dbReference>
<feature type="chain" id="PRO_5037718033" description="Cyclophilin-like domain-containing protein" evidence="1">
    <location>
        <begin position="22"/>
        <end position="160"/>
    </location>
</feature>